<feature type="domain" description="PPE" evidence="3">
    <location>
        <begin position="12"/>
        <end position="170"/>
    </location>
</feature>
<dbReference type="Proteomes" id="UP000019225">
    <property type="component" value="Chromosome"/>
</dbReference>
<dbReference type="eggNOG" id="COG5651">
    <property type="taxonomic scope" value="Bacteria"/>
</dbReference>
<gene>
    <name evidence="4" type="ORF">KALB_8807</name>
</gene>
<evidence type="ECO:0000256" key="1">
    <source>
        <dbReference type="ARBA" id="ARBA00010652"/>
    </source>
</evidence>
<feature type="region of interest" description="Disordered" evidence="2">
    <location>
        <begin position="315"/>
        <end position="354"/>
    </location>
</feature>
<dbReference type="EMBL" id="CP007155">
    <property type="protein sequence ID" value="AHI02164.1"/>
    <property type="molecule type" value="Genomic_DNA"/>
</dbReference>
<reference evidence="4 5" key="1">
    <citation type="journal article" date="2014" name="BMC Genomics">
        <title>Complete genome sequence of producer of the glycopeptide antibiotic Aculeximycin Kutzneria albida DSM 43870T, a representative of minor genus of Pseudonocardiaceae.</title>
        <authorList>
            <person name="Rebets Y."/>
            <person name="Tokovenko B."/>
            <person name="Lushchyk I."/>
            <person name="Ruckert C."/>
            <person name="Zaburannyi N."/>
            <person name="Bechthold A."/>
            <person name="Kalinowski J."/>
            <person name="Luzhetskyy A."/>
        </authorList>
    </citation>
    <scope>NUCLEOTIDE SEQUENCE [LARGE SCALE GENOMIC DNA]</scope>
    <source>
        <strain evidence="4">DSM 43870</strain>
    </source>
</reference>
<comment type="similarity">
    <text evidence="1">Belongs to the mycobacterial PPE family.</text>
</comment>
<dbReference type="RefSeq" id="WP_025361939.1">
    <property type="nucleotide sequence ID" value="NZ_CP007155.1"/>
</dbReference>
<keyword evidence="5" id="KW-1185">Reference proteome</keyword>
<feature type="region of interest" description="Disordered" evidence="2">
    <location>
        <begin position="103"/>
        <end position="132"/>
    </location>
</feature>
<sequence length="372" mass="37097">MADLPELTEQLNWLAVPHEQLWREINTGPGPGAVLPAEDFYRRAGQAVAEAQQCLQDGLTRLTAGWQGAAASEAAAAVQRLHDWAGAVQQGMAAAGSAAAQQAQHYSDARSKIPAPNGAAAQPTTTGPGVAVANNADHDAVEKGQADAHRKAAEAMATYQAQSAETVGALPDYGPAPDFAVLVGTSTVVAGGSTSSGHAMGAGPLGGPAEDRTRSSAASPLIPGQQVPAAHTSTDLSHAAAMAAHAGGASQPHVPTQGPGLGAGPQVGVAAGAIGGGLIGGVLGSAARARGEDNSTRKQAGGATSTANVREVQQAVGSRHSDGGGGIMQPASGRHRAEDAEHDNKYGMAGDELFHHDELVAPTVIGEGGEDE</sequence>
<dbReference type="STRING" id="1449976.KALB_8807"/>
<dbReference type="InterPro" id="IPR000030">
    <property type="entry name" value="PPE_dom"/>
</dbReference>
<feature type="compositionally biased region" description="Basic and acidic residues" evidence="2">
    <location>
        <begin position="335"/>
        <end position="345"/>
    </location>
</feature>
<dbReference type="SUPFAM" id="SSF140459">
    <property type="entry name" value="PE/PPE dimer-like"/>
    <property type="match status" value="1"/>
</dbReference>
<feature type="compositionally biased region" description="Low complexity" evidence="2">
    <location>
        <begin position="238"/>
        <end position="249"/>
    </location>
</feature>
<accession>W5WLU2</accession>
<evidence type="ECO:0000313" key="5">
    <source>
        <dbReference type="Proteomes" id="UP000019225"/>
    </source>
</evidence>
<proteinExistence type="inferred from homology"/>
<feature type="region of interest" description="Disordered" evidence="2">
    <location>
        <begin position="194"/>
        <end position="262"/>
    </location>
</feature>
<dbReference type="AlphaFoldDB" id="W5WLU2"/>
<dbReference type="HOGENOM" id="CLU_743510_0_0_11"/>
<dbReference type="Gene3D" id="1.20.1260.20">
    <property type="entry name" value="PPE superfamily"/>
    <property type="match status" value="1"/>
</dbReference>
<name>W5WLU2_9PSEU</name>
<evidence type="ECO:0000256" key="2">
    <source>
        <dbReference type="SAM" id="MobiDB-lite"/>
    </source>
</evidence>
<dbReference type="InterPro" id="IPR038332">
    <property type="entry name" value="PPE_sf"/>
</dbReference>
<evidence type="ECO:0000313" key="4">
    <source>
        <dbReference type="EMBL" id="AHI02164.1"/>
    </source>
</evidence>
<dbReference type="Pfam" id="PF00823">
    <property type="entry name" value="PPE"/>
    <property type="match status" value="1"/>
</dbReference>
<evidence type="ECO:0000259" key="3">
    <source>
        <dbReference type="Pfam" id="PF00823"/>
    </source>
</evidence>
<dbReference type="KEGG" id="kal:KALB_8807"/>
<dbReference type="OrthoDB" id="3700628at2"/>
<organism evidence="4 5">
    <name type="scientific">Kutzneria albida DSM 43870</name>
    <dbReference type="NCBI Taxonomy" id="1449976"/>
    <lineage>
        <taxon>Bacteria</taxon>
        <taxon>Bacillati</taxon>
        <taxon>Actinomycetota</taxon>
        <taxon>Actinomycetes</taxon>
        <taxon>Pseudonocardiales</taxon>
        <taxon>Pseudonocardiaceae</taxon>
        <taxon>Kutzneria</taxon>
    </lineage>
</organism>
<protein>
    <recommendedName>
        <fullName evidence="3">PPE domain-containing protein</fullName>
    </recommendedName>
</protein>